<evidence type="ECO:0000313" key="1">
    <source>
        <dbReference type="EMBL" id="MDD7967141.1"/>
    </source>
</evidence>
<dbReference type="Gene3D" id="3.40.50.720">
    <property type="entry name" value="NAD(P)-binding Rossmann-like Domain"/>
    <property type="match status" value="1"/>
</dbReference>
<accession>A0ABT5SYC1</accession>
<dbReference type="RefSeq" id="WP_274201671.1">
    <property type="nucleotide sequence ID" value="NZ_JAQZAO010000007.1"/>
</dbReference>
<dbReference type="PANTHER" id="PTHR43162">
    <property type="match status" value="1"/>
</dbReference>
<dbReference type="EMBL" id="JAQZAO010000007">
    <property type="protein sequence ID" value="MDD7967141.1"/>
    <property type="molecule type" value="Genomic_DNA"/>
</dbReference>
<reference evidence="1 2" key="1">
    <citation type="submission" date="2023-02" db="EMBL/GenBank/DDBJ databases">
        <title>Genome sequencing required for Actinomycetospora new species description.</title>
        <authorList>
            <person name="Saimee Y."/>
            <person name="Duangmal K."/>
        </authorList>
    </citation>
    <scope>NUCLEOTIDE SEQUENCE [LARGE SCALE GENOMIC DNA]</scope>
    <source>
        <strain evidence="1 2">DW7H6</strain>
    </source>
</reference>
<comment type="caution">
    <text evidence="1">The sequence shown here is derived from an EMBL/GenBank/DDBJ whole genome shotgun (WGS) entry which is preliminary data.</text>
</comment>
<dbReference type="Proteomes" id="UP001300763">
    <property type="component" value="Unassembled WGS sequence"/>
</dbReference>
<sequence>MADDVAVLAGTGKSGRRLAAALRVAGHRVRAAGRRGPVRFDWDEPATWAGVVDGADALYLVAPYRDPTPIAPFVDTAVAAGVRRLAMISGRGLEHFDGRFGDTMVEAERAVAATGRGTVLRASNFVQSFTEDALGPGVRSGRLALPAKAEVADAFVDLTDVVAVAAHVLTTPGHEGRTYELTGPASLSFGEAVDVIAAATDRDIRYEALEPDAYAAELRADGADEATVEELVGLFAIMSEGHLDAVGDDVPRLLGRPARPFREWAVEQAALGAWH</sequence>
<dbReference type="SUPFAM" id="SSF51735">
    <property type="entry name" value="NAD(P)-binding Rossmann-fold domains"/>
    <property type="match status" value="1"/>
</dbReference>
<keyword evidence="2" id="KW-1185">Reference proteome</keyword>
<organism evidence="1 2">
    <name type="scientific">Actinomycetospora lemnae</name>
    <dbReference type="NCBI Taxonomy" id="3019891"/>
    <lineage>
        <taxon>Bacteria</taxon>
        <taxon>Bacillati</taxon>
        <taxon>Actinomycetota</taxon>
        <taxon>Actinomycetes</taxon>
        <taxon>Pseudonocardiales</taxon>
        <taxon>Pseudonocardiaceae</taxon>
        <taxon>Actinomycetospora</taxon>
    </lineage>
</organism>
<dbReference type="InterPro" id="IPR051604">
    <property type="entry name" value="Ergot_Alk_Oxidoreductase"/>
</dbReference>
<gene>
    <name evidence="1" type="ORF">PGB27_17535</name>
</gene>
<dbReference type="PANTHER" id="PTHR43162:SF1">
    <property type="entry name" value="PRESTALK A DIFFERENTIATION PROTEIN A"/>
    <property type="match status" value="1"/>
</dbReference>
<evidence type="ECO:0000313" key="2">
    <source>
        <dbReference type="Proteomes" id="UP001300763"/>
    </source>
</evidence>
<dbReference type="InterPro" id="IPR036291">
    <property type="entry name" value="NAD(P)-bd_dom_sf"/>
</dbReference>
<protein>
    <submittedName>
        <fullName evidence="1">SDR family NAD(P)-dependent oxidoreductase</fullName>
    </submittedName>
</protein>
<proteinExistence type="predicted"/>
<name>A0ABT5SYC1_9PSEU</name>
<dbReference type="Gene3D" id="3.90.25.10">
    <property type="entry name" value="UDP-galactose 4-epimerase, domain 1"/>
    <property type="match status" value="1"/>
</dbReference>